<protein>
    <submittedName>
        <fullName evidence="1">Uncharacterized protein</fullName>
    </submittedName>
</protein>
<dbReference type="EMBL" id="MW627366">
    <property type="protein sequence ID" value="QTZ83282.1"/>
    <property type="molecule type" value="Genomic_DNA"/>
</dbReference>
<reference evidence="1" key="1">
    <citation type="submission" date="2021-02" db="EMBL/GenBank/DDBJ databases">
        <authorList>
            <person name="Qin X."/>
            <person name="Gong M."/>
            <person name="Yang H."/>
        </authorList>
    </citation>
    <scope>NUCLEOTIDE SEQUENCE</scope>
</reference>
<keyword evidence="2" id="KW-1185">Reference proteome</keyword>
<gene>
    <name evidence="1" type="ORF">phiGM223_16</name>
</gene>
<organism evidence="1 2">
    <name type="scientific">Pseudomonas phage phiGM22-3</name>
    <dbReference type="NCBI Taxonomy" id="2816462"/>
    <lineage>
        <taxon>Viruses</taxon>
        <taxon>Duplodnaviria</taxon>
        <taxon>Heunggongvirae</taxon>
        <taxon>Uroviricota</taxon>
        <taxon>Caudoviricetes</taxon>
        <taxon>Autographivirales</taxon>
        <taxon>Autoscriptoviridae</taxon>
        <taxon>Tunggulvirus</taxon>
        <taxon>Tunggulvirus GM223</taxon>
    </lineage>
</organism>
<name>A0A8T8IVL1_9CAUD</name>
<sequence>MTEVKSLSITADSYRHRGWVWRDRGTYETFKAHMKLPLWIDRILTDSGGENLFVVGKEDGLRNTIRVGSFRAGVRRIPALFEAHRAQYDCHVAGNGFRVIAERIRAKKPDANKVARPQWRRRMTKPWEPATLGGAWVVDSKFVKEVRFDVALPPAWADRLWVSTSAGTDTFVWVNSKAKGHGHTGELHAARHAKGIVGHQISGGFEPDSVVCNSGCYWQLAGVRKKTVWVPEPEVVKPVPDVPLTATAVRAAQEEAYRGPVSGRVSSLNDLIICAPYDQRDIYSQIAARLDITRAEAKLRSFRDAYRLPTVHLTDFADLERRMMAYCTADALATVPKTPIGVKPRNLHDEERANALDEAMVRYLNEDLPFPIEWATEWNELRARLNKEQK</sequence>
<proteinExistence type="predicted"/>
<evidence type="ECO:0000313" key="2">
    <source>
        <dbReference type="Proteomes" id="UP000676975"/>
    </source>
</evidence>
<dbReference type="Proteomes" id="UP000676975">
    <property type="component" value="Segment"/>
</dbReference>
<accession>A0A8T8IVL1</accession>
<evidence type="ECO:0000313" key="1">
    <source>
        <dbReference type="EMBL" id="QTZ83282.1"/>
    </source>
</evidence>